<evidence type="ECO:0000313" key="2">
    <source>
        <dbReference type="Proteomes" id="UP000554482"/>
    </source>
</evidence>
<keyword evidence="2" id="KW-1185">Reference proteome</keyword>
<evidence type="ECO:0000313" key="1">
    <source>
        <dbReference type="EMBL" id="KAF5207032.1"/>
    </source>
</evidence>
<accession>A0A7J6XF31</accession>
<gene>
    <name evidence="1" type="ORF">FRX31_003382</name>
</gene>
<organism evidence="1 2">
    <name type="scientific">Thalictrum thalictroides</name>
    <name type="common">Rue-anemone</name>
    <name type="synonym">Anemone thalictroides</name>
    <dbReference type="NCBI Taxonomy" id="46969"/>
    <lineage>
        <taxon>Eukaryota</taxon>
        <taxon>Viridiplantae</taxon>
        <taxon>Streptophyta</taxon>
        <taxon>Embryophyta</taxon>
        <taxon>Tracheophyta</taxon>
        <taxon>Spermatophyta</taxon>
        <taxon>Magnoliopsida</taxon>
        <taxon>Ranunculales</taxon>
        <taxon>Ranunculaceae</taxon>
        <taxon>Thalictroideae</taxon>
        <taxon>Thalictrum</taxon>
    </lineage>
</organism>
<sequence length="78" mass="9048">MGSQSPQFKENCVWQIGYGMEVSAWYEPWIKFLGKPVMLKDLMEIPKTLELIRNLIPILIQSSITSLNLRRSSHDKLV</sequence>
<dbReference type="Proteomes" id="UP000554482">
    <property type="component" value="Unassembled WGS sequence"/>
</dbReference>
<name>A0A7J6XF31_THATH</name>
<comment type="caution">
    <text evidence="1">The sequence shown here is derived from an EMBL/GenBank/DDBJ whole genome shotgun (WGS) entry which is preliminary data.</text>
</comment>
<proteinExistence type="predicted"/>
<reference evidence="1 2" key="1">
    <citation type="submission" date="2020-06" db="EMBL/GenBank/DDBJ databases">
        <title>Transcriptomic and genomic resources for Thalictrum thalictroides and T. hernandezii: Facilitating candidate gene discovery in an emerging model plant lineage.</title>
        <authorList>
            <person name="Arias T."/>
            <person name="Riano-Pachon D.M."/>
            <person name="Di Stilio V.S."/>
        </authorList>
    </citation>
    <scope>NUCLEOTIDE SEQUENCE [LARGE SCALE GENOMIC DNA]</scope>
    <source>
        <strain evidence="2">cv. WT478/WT964</strain>
        <tissue evidence="1">Leaves</tissue>
    </source>
</reference>
<dbReference type="AlphaFoldDB" id="A0A7J6XF31"/>
<protein>
    <submittedName>
        <fullName evidence="1">Uncharacterized protein</fullName>
    </submittedName>
</protein>
<dbReference type="EMBL" id="JABWDY010001941">
    <property type="protein sequence ID" value="KAF5207032.1"/>
    <property type="molecule type" value="Genomic_DNA"/>
</dbReference>